<organism evidence="1">
    <name type="scientific">viral metagenome</name>
    <dbReference type="NCBI Taxonomy" id="1070528"/>
    <lineage>
        <taxon>unclassified sequences</taxon>
        <taxon>metagenomes</taxon>
        <taxon>organismal metagenomes</taxon>
    </lineage>
</organism>
<evidence type="ECO:0000313" key="1">
    <source>
        <dbReference type="EMBL" id="QHU21805.1"/>
    </source>
</evidence>
<name>A0A6C0KV13_9ZZZZ</name>
<proteinExistence type="predicted"/>
<accession>A0A6C0KV13</accession>
<dbReference type="AlphaFoldDB" id="A0A6C0KV13"/>
<dbReference type="EMBL" id="MN740992">
    <property type="protein sequence ID" value="QHU21805.1"/>
    <property type="molecule type" value="Genomic_DNA"/>
</dbReference>
<protein>
    <submittedName>
        <fullName evidence="1">Uncharacterized protein</fullName>
    </submittedName>
</protein>
<sequence length="227" mass="24847">MSELQLEGFGYDIKNTVSIVLCESASSLWLPYEFIDMEPVTRVFLYGEHSAGTRSLLAAEGWTMALCMAGSTGSRTWSILASMMRHLVGPVFLVLAPDVLMPAGFVPHLGQCTVIMFRFISESITVPVHVGTVFYPVGIQAGQIVALQRSLWKGMALRTSDTNLGLIVQETRPQGLGLVSSVLEGGVVTLSWYRPLDSDGLVLVERRNMLALWLGAISERIIMLLKS</sequence>
<reference evidence="1" key="1">
    <citation type="journal article" date="2020" name="Nature">
        <title>Giant virus diversity and host interactions through global metagenomics.</title>
        <authorList>
            <person name="Schulz F."/>
            <person name="Roux S."/>
            <person name="Paez-Espino D."/>
            <person name="Jungbluth S."/>
            <person name="Walsh D.A."/>
            <person name="Denef V.J."/>
            <person name="McMahon K.D."/>
            <person name="Konstantinidis K.T."/>
            <person name="Eloe-Fadrosh E.A."/>
            <person name="Kyrpides N.C."/>
            <person name="Woyke T."/>
        </authorList>
    </citation>
    <scope>NUCLEOTIDE SEQUENCE</scope>
    <source>
        <strain evidence="1">GVMAG-S-3300013286-35</strain>
    </source>
</reference>